<gene>
    <name evidence="2" type="ORF">Tci_587351</name>
</gene>
<dbReference type="EMBL" id="BKCJ010377263">
    <property type="protein sequence ID" value="GFA15379.1"/>
    <property type="molecule type" value="Genomic_DNA"/>
</dbReference>
<protein>
    <submittedName>
        <fullName evidence="2">Uncharacterized protein</fullName>
    </submittedName>
</protein>
<evidence type="ECO:0000256" key="1">
    <source>
        <dbReference type="SAM" id="MobiDB-lite"/>
    </source>
</evidence>
<feature type="compositionally biased region" description="Basic and acidic residues" evidence="1">
    <location>
        <begin position="159"/>
        <end position="185"/>
    </location>
</feature>
<accession>A0A699J6J4</accession>
<organism evidence="2">
    <name type="scientific">Tanacetum cinerariifolium</name>
    <name type="common">Dalmatian daisy</name>
    <name type="synonym">Chrysanthemum cinerariifolium</name>
    <dbReference type="NCBI Taxonomy" id="118510"/>
    <lineage>
        <taxon>Eukaryota</taxon>
        <taxon>Viridiplantae</taxon>
        <taxon>Streptophyta</taxon>
        <taxon>Embryophyta</taxon>
        <taxon>Tracheophyta</taxon>
        <taxon>Spermatophyta</taxon>
        <taxon>Magnoliopsida</taxon>
        <taxon>eudicotyledons</taxon>
        <taxon>Gunneridae</taxon>
        <taxon>Pentapetalae</taxon>
        <taxon>asterids</taxon>
        <taxon>campanulids</taxon>
        <taxon>Asterales</taxon>
        <taxon>Asteraceae</taxon>
        <taxon>Asteroideae</taxon>
        <taxon>Anthemideae</taxon>
        <taxon>Anthemidinae</taxon>
        <taxon>Tanacetum</taxon>
    </lineage>
</organism>
<proteinExistence type="predicted"/>
<evidence type="ECO:0000313" key="2">
    <source>
        <dbReference type="EMBL" id="GFA15379.1"/>
    </source>
</evidence>
<dbReference type="AlphaFoldDB" id="A0A699J6J4"/>
<sequence length="237" mass="26200">MKMEQYLAHTDYSLWEVILNGNSVVHMTKDEAGVSTKDENQKFLRSLPSAWSNISLIIRNKPGIDNLDIDDLYNNLKVYEADIKGSSGSSSNSQNVAFISAESTSSTNELTATYSMDKEDLEQIDHDDLEEMDLKWQVAMLSMRVKRFYKNTGRKLEFNRKEPVGSRDTENAGYRGRDNGKRPTKEEDEQASIVQDGLGPAVLTGLAALVDAAAFGLAALTVILPDLVNTAVGANLF</sequence>
<name>A0A699J6J4_TANCI</name>
<reference evidence="2" key="1">
    <citation type="journal article" date="2019" name="Sci. Rep.">
        <title>Draft genome of Tanacetum cinerariifolium, the natural source of mosquito coil.</title>
        <authorList>
            <person name="Yamashiro T."/>
            <person name="Shiraishi A."/>
            <person name="Satake H."/>
            <person name="Nakayama K."/>
        </authorList>
    </citation>
    <scope>NUCLEOTIDE SEQUENCE</scope>
</reference>
<feature type="region of interest" description="Disordered" evidence="1">
    <location>
        <begin position="159"/>
        <end position="191"/>
    </location>
</feature>
<comment type="caution">
    <text evidence="2">The sequence shown here is derived from an EMBL/GenBank/DDBJ whole genome shotgun (WGS) entry which is preliminary data.</text>
</comment>